<feature type="compositionally biased region" description="Acidic residues" evidence="1">
    <location>
        <begin position="453"/>
        <end position="464"/>
    </location>
</feature>
<accession>A0A517NZM6</accession>
<dbReference type="InterPro" id="IPR000866">
    <property type="entry name" value="AhpC/TSA"/>
</dbReference>
<dbReference type="PROSITE" id="PS51352">
    <property type="entry name" value="THIOREDOXIN_2"/>
    <property type="match status" value="1"/>
</dbReference>
<dbReference type="PANTHER" id="PTHR45588:SF1">
    <property type="entry name" value="WW DOMAIN-CONTAINING PROTEIN"/>
    <property type="match status" value="1"/>
</dbReference>
<feature type="region of interest" description="Disordered" evidence="1">
    <location>
        <begin position="161"/>
        <end position="184"/>
    </location>
</feature>
<keyword evidence="5" id="KW-1185">Reference proteome</keyword>
<dbReference type="GO" id="GO:0006950">
    <property type="term" value="P:response to stress"/>
    <property type="evidence" value="ECO:0007669"/>
    <property type="project" value="UniProtKB-ARBA"/>
</dbReference>
<proteinExistence type="predicted"/>
<gene>
    <name evidence="4" type="ORF">K239x_45940</name>
</gene>
<dbReference type="Proteomes" id="UP000319817">
    <property type="component" value="Chromosome"/>
</dbReference>
<dbReference type="GO" id="GO:0016209">
    <property type="term" value="F:antioxidant activity"/>
    <property type="evidence" value="ECO:0007669"/>
    <property type="project" value="InterPro"/>
</dbReference>
<dbReference type="InterPro" id="IPR013766">
    <property type="entry name" value="Thioredoxin_domain"/>
</dbReference>
<feature type="chain" id="PRO_5022062802" evidence="2">
    <location>
        <begin position="26"/>
        <end position="775"/>
    </location>
</feature>
<feature type="compositionally biased region" description="Basic and acidic residues" evidence="1">
    <location>
        <begin position="465"/>
        <end position="475"/>
    </location>
</feature>
<dbReference type="Gene3D" id="1.25.40.10">
    <property type="entry name" value="Tetratricopeptide repeat domain"/>
    <property type="match status" value="1"/>
</dbReference>
<dbReference type="GO" id="GO:0016491">
    <property type="term" value="F:oxidoreductase activity"/>
    <property type="evidence" value="ECO:0007669"/>
    <property type="project" value="InterPro"/>
</dbReference>
<dbReference type="EMBL" id="CP036526">
    <property type="protein sequence ID" value="QDT12584.1"/>
    <property type="molecule type" value="Genomic_DNA"/>
</dbReference>
<evidence type="ECO:0000313" key="4">
    <source>
        <dbReference type="EMBL" id="QDT12584.1"/>
    </source>
</evidence>
<sequence precursor="true">MFNRIFALVCLGFFAPLAVSVVSQAADPSTDAKENASADPLAGHSYHGEAFNEGPRQSAKLIDGMAKLKFPTSTKSTKAQKFVLQGISQLHGFWYLEAERSFRQAAKEDPKLAIAYWGMAMANLNNPQRARGLIDKAMELRTKNTSKRERLYIEALDRFTPKSSDDSDDEEKKDKDAEREAKKKRGERYIADLEKIIHANPDDDEAKAFLVVHMWQADRYGVKLTSRYAVNALMGEILANNPLHPVHHYRIHLWDSPRPENALKSAAMCGPSSPGIAHMWHMPGHIYSKLKRYADAAWQQEASARVDHAHMNRARLMPDQIHNFAHNNEWLTRNLLYVGRVHDALEQSRNLVSLPRHPAYNSLTKRGSYRYGRQRLLQTLSQYALWDELIDESGGHYLPPTKDAAQQEEWLGWLSVARFMTGDKKQGAKTLRSLQRRRIALQEQMLDLADASSEPDETTDDDEEGKEKPPTRDELKKHIQQLRQVIARAAAAAATVRKDKSTLERHMKTAKLDKVIQAQWLADAGDFPGAIKIAEEAVNGGQSQVRPLAVLSDLLWRKGDKESAKKKFQQLRKIAADADIDTPILAKLSPIAKELKIKGDWRIKRKPAEDLGDRPPLDELGPFRWQPYTAPSWEARTAKDKRQSSEQFSGRPRLVIFYLGFGCLHCIEQLHAFSPKLDEFRDLGIDVVAISTETPETLAIGIADFDKKLSIPLLSDGTQNTFKAFRCWDDFENQPLHGTFLIDAQDRVRWQDISHEPFTDVDFMLEEAERLLSLP</sequence>
<feature type="domain" description="Thioredoxin" evidence="3">
    <location>
        <begin position="609"/>
        <end position="773"/>
    </location>
</feature>
<dbReference type="SUPFAM" id="SSF48452">
    <property type="entry name" value="TPR-like"/>
    <property type="match status" value="1"/>
</dbReference>
<evidence type="ECO:0000256" key="2">
    <source>
        <dbReference type="SAM" id="SignalP"/>
    </source>
</evidence>
<feature type="region of interest" description="Disordered" evidence="1">
    <location>
        <begin position="30"/>
        <end position="49"/>
    </location>
</feature>
<evidence type="ECO:0000256" key="1">
    <source>
        <dbReference type="SAM" id="MobiDB-lite"/>
    </source>
</evidence>
<dbReference type="InterPro" id="IPR036249">
    <property type="entry name" value="Thioredoxin-like_sf"/>
</dbReference>
<evidence type="ECO:0000313" key="5">
    <source>
        <dbReference type="Proteomes" id="UP000319817"/>
    </source>
</evidence>
<name>A0A517NZM6_9BACT</name>
<feature type="signal peptide" evidence="2">
    <location>
        <begin position="1"/>
        <end position="25"/>
    </location>
</feature>
<dbReference type="OrthoDB" id="9778494at2"/>
<dbReference type="InterPro" id="IPR011990">
    <property type="entry name" value="TPR-like_helical_dom_sf"/>
</dbReference>
<dbReference type="SUPFAM" id="SSF52833">
    <property type="entry name" value="Thioredoxin-like"/>
    <property type="match status" value="1"/>
</dbReference>
<feature type="region of interest" description="Disordered" evidence="1">
    <location>
        <begin position="446"/>
        <end position="475"/>
    </location>
</feature>
<protein>
    <submittedName>
        <fullName evidence="4">AhpC/TSA family protein</fullName>
    </submittedName>
</protein>
<reference evidence="4 5" key="1">
    <citation type="submission" date="2019-02" db="EMBL/GenBank/DDBJ databases">
        <title>Deep-cultivation of Planctomycetes and their phenomic and genomic characterization uncovers novel biology.</title>
        <authorList>
            <person name="Wiegand S."/>
            <person name="Jogler M."/>
            <person name="Boedeker C."/>
            <person name="Pinto D."/>
            <person name="Vollmers J."/>
            <person name="Rivas-Marin E."/>
            <person name="Kohn T."/>
            <person name="Peeters S.H."/>
            <person name="Heuer A."/>
            <person name="Rast P."/>
            <person name="Oberbeckmann S."/>
            <person name="Bunk B."/>
            <person name="Jeske O."/>
            <person name="Meyerdierks A."/>
            <person name="Storesund J.E."/>
            <person name="Kallscheuer N."/>
            <person name="Luecker S."/>
            <person name="Lage O.M."/>
            <person name="Pohl T."/>
            <person name="Merkel B.J."/>
            <person name="Hornburger P."/>
            <person name="Mueller R.-W."/>
            <person name="Bruemmer F."/>
            <person name="Labrenz M."/>
            <person name="Spormann A.M."/>
            <person name="Op den Camp H."/>
            <person name="Overmann J."/>
            <person name="Amann R."/>
            <person name="Jetten M.S.M."/>
            <person name="Mascher T."/>
            <person name="Medema M.H."/>
            <person name="Devos D.P."/>
            <person name="Kaster A.-K."/>
            <person name="Ovreas L."/>
            <person name="Rohde M."/>
            <person name="Galperin M.Y."/>
            <person name="Jogler C."/>
        </authorList>
    </citation>
    <scope>NUCLEOTIDE SEQUENCE [LARGE SCALE GENOMIC DNA]</scope>
    <source>
        <strain evidence="4 5">K23_9</strain>
    </source>
</reference>
<keyword evidence="2" id="KW-0732">Signal</keyword>
<dbReference type="Pfam" id="PF00578">
    <property type="entry name" value="AhpC-TSA"/>
    <property type="match status" value="1"/>
</dbReference>
<evidence type="ECO:0000259" key="3">
    <source>
        <dbReference type="PROSITE" id="PS51352"/>
    </source>
</evidence>
<dbReference type="Gene3D" id="3.40.30.10">
    <property type="entry name" value="Glutaredoxin"/>
    <property type="match status" value="1"/>
</dbReference>
<dbReference type="AlphaFoldDB" id="A0A517NZM6"/>
<organism evidence="4 5">
    <name type="scientific">Stieleria marina</name>
    <dbReference type="NCBI Taxonomy" id="1930275"/>
    <lineage>
        <taxon>Bacteria</taxon>
        <taxon>Pseudomonadati</taxon>
        <taxon>Planctomycetota</taxon>
        <taxon>Planctomycetia</taxon>
        <taxon>Pirellulales</taxon>
        <taxon>Pirellulaceae</taxon>
        <taxon>Stieleria</taxon>
    </lineage>
</organism>
<dbReference type="PANTHER" id="PTHR45588">
    <property type="entry name" value="TPR DOMAIN-CONTAINING PROTEIN"/>
    <property type="match status" value="1"/>
</dbReference>